<dbReference type="EMBL" id="JAUSYA010000001">
    <property type="protein sequence ID" value="MDQ0687467.1"/>
    <property type="molecule type" value="Genomic_DNA"/>
</dbReference>
<gene>
    <name evidence="1" type="ORF">QFZ56_006430</name>
</gene>
<organism evidence="1 2">
    <name type="scientific">Streptomyces achromogenes</name>
    <dbReference type="NCBI Taxonomy" id="67255"/>
    <lineage>
        <taxon>Bacteria</taxon>
        <taxon>Bacillati</taxon>
        <taxon>Actinomycetota</taxon>
        <taxon>Actinomycetes</taxon>
        <taxon>Kitasatosporales</taxon>
        <taxon>Streptomycetaceae</taxon>
        <taxon>Streptomyces</taxon>
    </lineage>
</organism>
<evidence type="ECO:0000313" key="1">
    <source>
        <dbReference type="EMBL" id="MDQ0687467.1"/>
    </source>
</evidence>
<comment type="caution">
    <text evidence="1">The sequence shown here is derived from an EMBL/GenBank/DDBJ whole genome shotgun (WGS) entry which is preliminary data.</text>
</comment>
<protein>
    <submittedName>
        <fullName evidence="1">Uncharacterized protein</fullName>
    </submittedName>
</protein>
<dbReference type="Proteomes" id="UP001243364">
    <property type="component" value="Unassembled WGS sequence"/>
</dbReference>
<keyword evidence="2" id="KW-1185">Reference proteome</keyword>
<accession>A0ABU0Q9X7</accession>
<reference evidence="1 2" key="1">
    <citation type="submission" date="2023-07" db="EMBL/GenBank/DDBJ databases">
        <title>Comparative genomics of wheat-associated soil bacteria to identify genetic determinants of phenazine resistance.</title>
        <authorList>
            <person name="Mouncey N."/>
        </authorList>
    </citation>
    <scope>NUCLEOTIDE SEQUENCE [LARGE SCALE GENOMIC DNA]</scope>
    <source>
        <strain evidence="1 2">W4I19-2</strain>
    </source>
</reference>
<proteinExistence type="predicted"/>
<name>A0ABU0Q9X7_STRAH</name>
<evidence type="ECO:0000313" key="2">
    <source>
        <dbReference type="Proteomes" id="UP001243364"/>
    </source>
</evidence>
<sequence>MNRVMGATADRAARLLTFAGEGHGFRQAVTTVRAPDAEPAR</sequence>